<dbReference type="InterPro" id="IPR002035">
    <property type="entry name" value="VWF_A"/>
</dbReference>
<evidence type="ECO:0000256" key="3">
    <source>
        <dbReference type="ARBA" id="ARBA00022729"/>
    </source>
</evidence>
<evidence type="ECO:0000256" key="2">
    <source>
        <dbReference type="ARBA" id="ARBA00022525"/>
    </source>
</evidence>
<keyword evidence="4" id="KW-0106">Calcium</keyword>
<keyword evidence="3" id="KW-0732">Signal</keyword>
<feature type="compositionally biased region" description="Acidic residues" evidence="5">
    <location>
        <begin position="180"/>
        <end position="193"/>
    </location>
</feature>
<dbReference type="PROSITE" id="PS50234">
    <property type="entry name" value="VWFA"/>
    <property type="match status" value="1"/>
</dbReference>
<dbReference type="Pfam" id="PF18884">
    <property type="entry name" value="TSP3_bac"/>
    <property type="match status" value="4"/>
</dbReference>
<proteinExistence type="predicted"/>
<sequence>MKKVWKAIAMVLTFSLLLQLSPVMIMNWEFSNKVIAKADSAKKENQSQGKQGGHGKKEKDNRANENAAQVHKEKAESLFEQIIPPHRSYAEEYHAAIWEADQLFREGLEFQSEGDHKAAFRAYHDCWKRLKDYQEIAARFEEDWQVIQNDPDGDADGDGLINQFEIDQLHPAAYPNNVDTDTDGIADGEEDADRDGLSNLEEQALGTDPMDKDTDQDGLVDAAELKFGTDPLNPDSDGDGILDGQEQFEQRITHESSGAEVTIWGPGDLSQEIRIHNATEITVTDHVYAVSPVIELQTDQTFEKAKINIPVDMNRLGDRALEQVKMVYYDEEKMTYVPLDVQGIDEANGTVWGETDHFSLYTLFYFPNLSEIWQIPFHAGERSSETATTFIDVMMIIDSSGSMSWNDPNGYRKTAAKNFVDALIPGSRVGVVVGDRAGVVDFDSSAKLLKELSDDFEGIKSSIDTIDSSGGTNIGAGVHLANEQLIQHSDESRIKVEVLLTDGEGSYSTAYTDQAIQNGITIYTIGLGNNLDQSLLQEIAGRTGGQYFHVSDASELPIVYDRISEIITDPADSDEDGIPDSVEIKGIRTGLFFSKLVMTDPHDPDSDDDGLLDGEEVGEAFEINLFNQTYSYYPMYSHPLLPDTDGDQLSDFEERKVYGTKSLTADSDFDSLSDYEEVHYVPDDQLPLSADGNAGSSVQISSSYTPYLNPPYWDTDGDGFSDKEEYNGTQTYTHSSSSHQIHLVPYIFDRIIDDENYLEITGTETWQGRIHLLGQVLVEKQGRLTIQPRSRVISYNSKSLNEPFSVEKFDLTVEGTLQAGSSLALDQYEDTIIFEDGKVDEAYWSGILATPESRLNLVNVAFFNARNALFLDEAVDLHVANSVFYRNHDSIKQLHRSFFGHNGGTSDISIEESYFSRTGTLTLEGN</sequence>
<organism evidence="7 8">
    <name type="scientific">Marinicrinis sediminis</name>
    <dbReference type="NCBI Taxonomy" id="1652465"/>
    <lineage>
        <taxon>Bacteria</taxon>
        <taxon>Bacillati</taxon>
        <taxon>Bacillota</taxon>
        <taxon>Bacilli</taxon>
        <taxon>Bacillales</taxon>
        <taxon>Paenibacillaceae</taxon>
    </lineage>
</organism>
<dbReference type="Proteomes" id="UP001597497">
    <property type="component" value="Unassembled WGS sequence"/>
</dbReference>
<dbReference type="EMBL" id="JBHUMM010000014">
    <property type="protein sequence ID" value="MFD2671739.1"/>
    <property type="molecule type" value="Genomic_DNA"/>
</dbReference>
<dbReference type="SUPFAM" id="SSF103647">
    <property type="entry name" value="TSP type-3 repeat"/>
    <property type="match status" value="1"/>
</dbReference>
<feature type="region of interest" description="Disordered" evidence="5">
    <location>
        <begin position="40"/>
        <end position="69"/>
    </location>
</feature>
<dbReference type="InterPro" id="IPR028974">
    <property type="entry name" value="TSP_type-3_rpt"/>
</dbReference>
<gene>
    <name evidence="7" type="ORF">ACFSUC_08985</name>
</gene>
<dbReference type="SMART" id="SM00327">
    <property type="entry name" value="VWA"/>
    <property type="match status" value="1"/>
</dbReference>
<dbReference type="PANTHER" id="PTHR37467">
    <property type="entry name" value="EXPORTED CALCIUM-BINDING GLYCOPROTEIN-RELATED"/>
    <property type="match status" value="1"/>
</dbReference>
<dbReference type="RefSeq" id="WP_379929213.1">
    <property type="nucleotide sequence ID" value="NZ_JBHUMM010000014.1"/>
</dbReference>
<dbReference type="Gene3D" id="3.40.50.410">
    <property type="entry name" value="von Willebrand factor, type A domain"/>
    <property type="match status" value="1"/>
</dbReference>
<dbReference type="CDD" id="cd00198">
    <property type="entry name" value="vWFA"/>
    <property type="match status" value="1"/>
</dbReference>
<evidence type="ECO:0000256" key="1">
    <source>
        <dbReference type="ARBA" id="ARBA00004613"/>
    </source>
</evidence>
<keyword evidence="8" id="KW-1185">Reference proteome</keyword>
<keyword evidence="2" id="KW-0964">Secreted</keyword>
<comment type="caution">
    <text evidence="7">The sequence shown here is derived from an EMBL/GenBank/DDBJ whole genome shotgun (WGS) entry which is preliminary data.</text>
</comment>
<dbReference type="InterPro" id="IPR018247">
    <property type="entry name" value="EF_Hand_1_Ca_BS"/>
</dbReference>
<dbReference type="PROSITE" id="PS00018">
    <property type="entry name" value="EF_HAND_1"/>
    <property type="match status" value="3"/>
</dbReference>
<dbReference type="PANTHER" id="PTHR37467:SF1">
    <property type="entry name" value="EXPORTED CALCIUM-BINDING GLYCOPROTEIN"/>
    <property type="match status" value="1"/>
</dbReference>
<evidence type="ECO:0000313" key="7">
    <source>
        <dbReference type="EMBL" id="MFD2671739.1"/>
    </source>
</evidence>
<dbReference type="InterPro" id="IPR053180">
    <property type="entry name" value="Ca-binding_acidic-repeat"/>
</dbReference>
<dbReference type="InterPro" id="IPR036465">
    <property type="entry name" value="vWFA_dom_sf"/>
</dbReference>
<evidence type="ECO:0000313" key="8">
    <source>
        <dbReference type="Proteomes" id="UP001597497"/>
    </source>
</evidence>
<dbReference type="Pfam" id="PF00092">
    <property type="entry name" value="VWA"/>
    <property type="match status" value="1"/>
</dbReference>
<name>A0ABW5RAY0_9BACL</name>
<dbReference type="Gene3D" id="4.10.1080.10">
    <property type="entry name" value="TSP type-3 repeat"/>
    <property type="match status" value="1"/>
</dbReference>
<evidence type="ECO:0000259" key="6">
    <source>
        <dbReference type="PROSITE" id="PS50234"/>
    </source>
</evidence>
<feature type="region of interest" description="Disordered" evidence="5">
    <location>
        <begin position="171"/>
        <end position="196"/>
    </location>
</feature>
<feature type="domain" description="VWFA" evidence="6">
    <location>
        <begin position="392"/>
        <end position="563"/>
    </location>
</feature>
<accession>A0ABW5RAY0</accession>
<evidence type="ECO:0000256" key="5">
    <source>
        <dbReference type="SAM" id="MobiDB-lite"/>
    </source>
</evidence>
<reference evidence="8" key="1">
    <citation type="journal article" date="2019" name="Int. J. Syst. Evol. Microbiol.">
        <title>The Global Catalogue of Microorganisms (GCM) 10K type strain sequencing project: providing services to taxonomists for standard genome sequencing and annotation.</title>
        <authorList>
            <consortium name="The Broad Institute Genomics Platform"/>
            <consortium name="The Broad Institute Genome Sequencing Center for Infectious Disease"/>
            <person name="Wu L."/>
            <person name="Ma J."/>
        </authorList>
    </citation>
    <scope>NUCLEOTIDE SEQUENCE [LARGE SCALE GENOMIC DNA]</scope>
    <source>
        <strain evidence="8">KCTC 33676</strain>
    </source>
</reference>
<evidence type="ECO:0000256" key="4">
    <source>
        <dbReference type="ARBA" id="ARBA00022837"/>
    </source>
</evidence>
<comment type="subcellular location">
    <subcellularLocation>
        <location evidence="1">Secreted</location>
    </subcellularLocation>
</comment>
<protein>
    <submittedName>
        <fullName evidence="7">VWA domain-containing protein</fullName>
    </submittedName>
</protein>
<dbReference type="SUPFAM" id="SSF53300">
    <property type="entry name" value="vWA-like"/>
    <property type="match status" value="1"/>
</dbReference>
<dbReference type="InterPro" id="IPR059100">
    <property type="entry name" value="TSP3_bac"/>
</dbReference>